<keyword evidence="7 9" id="KW-0472">Membrane</keyword>
<dbReference type="PANTHER" id="PTHR13285">
    <property type="entry name" value="ACYLTRANSFERASE"/>
    <property type="match status" value="1"/>
</dbReference>
<evidence type="ECO:0000256" key="2">
    <source>
        <dbReference type="ARBA" id="ARBA00010323"/>
    </source>
</evidence>
<dbReference type="InterPro" id="IPR028362">
    <property type="entry name" value="AlgI"/>
</dbReference>
<dbReference type="InterPro" id="IPR004299">
    <property type="entry name" value="MBOAT_fam"/>
</dbReference>
<keyword evidence="5 10" id="KW-0812">Transmembrane</keyword>
<feature type="transmembrane region" description="Helical" evidence="10">
    <location>
        <begin position="107"/>
        <end position="129"/>
    </location>
</feature>
<feature type="transmembrane region" description="Helical" evidence="10">
    <location>
        <begin position="301"/>
        <end position="317"/>
    </location>
</feature>
<dbReference type="PIRSF" id="PIRSF500217">
    <property type="entry name" value="AlgI"/>
    <property type="match status" value="1"/>
</dbReference>
<feature type="transmembrane region" description="Helical" evidence="10">
    <location>
        <begin position="440"/>
        <end position="459"/>
    </location>
</feature>
<comment type="caution">
    <text evidence="11">The sequence shown here is derived from an EMBL/GenBank/DDBJ whole genome shotgun (WGS) entry which is preliminary data.</text>
</comment>
<keyword evidence="4 9" id="KW-0808">Transferase</keyword>
<evidence type="ECO:0000313" key="11">
    <source>
        <dbReference type="EMBL" id="MFD1219971.1"/>
    </source>
</evidence>
<keyword evidence="3 9" id="KW-1003">Cell membrane</keyword>
<evidence type="ECO:0000256" key="7">
    <source>
        <dbReference type="ARBA" id="ARBA00023136"/>
    </source>
</evidence>
<feature type="transmembrane region" description="Helical" evidence="10">
    <location>
        <begin position="352"/>
        <end position="369"/>
    </location>
</feature>
<dbReference type="PANTHER" id="PTHR13285:SF23">
    <property type="entry name" value="TEICHOIC ACID D-ALANYLTRANSFERASE"/>
    <property type="match status" value="1"/>
</dbReference>
<dbReference type="InterPro" id="IPR024194">
    <property type="entry name" value="Ac/AlaTfrase_AlgI/DltB"/>
</dbReference>
<dbReference type="EMBL" id="JBHTLU010000012">
    <property type="protein sequence ID" value="MFD1219971.1"/>
    <property type="molecule type" value="Genomic_DNA"/>
</dbReference>
<keyword evidence="12" id="KW-1185">Reference proteome</keyword>
<name>A0ABW3UJI5_9BACL</name>
<dbReference type="InterPro" id="IPR051085">
    <property type="entry name" value="MB_O-acyltransferase"/>
</dbReference>
<dbReference type="Proteomes" id="UP001597180">
    <property type="component" value="Unassembled WGS sequence"/>
</dbReference>
<dbReference type="PIRSF" id="PIRSF016636">
    <property type="entry name" value="AlgI_DltB"/>
    <property type="match status" value="1"/>
</dbReference>
<evidence type="ECO:0000313" key="12">
    <source>
        <dbReference type="Proteomes" id="UP001597180"/>
    </source>
</evidence>
<protein>
    <submittedName>
        <fullName evidence="11">MBOAT family O-acyltransferase</fullName>
    </submittedName>
</protein>
<evidence type="ECO:0000256" key="1">
    <source>
        <dbReference type="ARBA" id="ARBA00004651"/>
    </source>
</evidence>
<keyword evidence="8 9" id="KW-0012">Acyltransferase</keyword>
<dbReference type="RefSeq" id="WP_345594308.1">
    <property type="nucleotide sequence ID" value="NZ_BAABJG010000055.1"/>
</dbReference>
<feature type="transmembrane region" description="Helical" evidence="10">
    <location>
        <begin position="77"/>
        <end position="95"/>
    </location>
</feature>
<evidence type="ECO:0000256" key="10">
    <source>
        <dbReference type="SAM" id="Phobius"/>
    </source>
</evidence>
<evidence type="ECO:0000256" key="4">
    <source>
        <dbReference type="ARBA" id="ARBA00022679"/>
    </source>
</evidence>
<evidence type="ECO:0000256" key="5">
    <source>
        <dbReference type="ARBA" id="ARBA00022692"/>
    </source>
</evidence>
<feature type="transmembrane region" description="Helical" evidence="10">
    <location>
        <begin position="6"/>
        <end position="23"/>
    </location>
</feature>
<evidence type="ECO:0000256" key="8">
    <source>
        <dbReference type="ARBA" id="ARBA00023315"/>
    </source>
</evidence>
<gene>
    <name evidence="11" type="ORF">ACFQ4B_07565</name>
</gene>
<feature type="transmembrane region" description="Helical" evidence="10">
    <location>
        <begin position="30"/>
        <end position="57"/>
    </location>
</feature>
<organism evidence="11 12">
    <name type="scientific">Paenibacillus vulneris</name>
    <dbReference type="NCBI Taxonomy" id="1133364"/>
    <lineage>
        <taxon>Bacteria</taxon>
        <taxon>Bacillati</taxon>
        <taxon>Bacillota</taxon>
        <taxon>Bacilli</taxon>
        <taxon>Bacillales</taxon>
        <taxon>Paenibacillaceae</taxon>
        <taxon>Paenibacillus</taxon>
    </lineage>
</organism>
<sequence>MVFSSFVFLYGFLPLVLLLYFIAKKEWKNTVLLFFSLFFYAWGELTGVFILLFNVLIGWISGRCIERAGQTKTGKTLLFLSIAFQVLFLVYYKYLGFLLEAFQSVTSVSLAYTPPALPIGISFFTFHVISYLVDVYRREAPALTSYSSLLLYIALFPQLVAGPIIRYADVQTQLKERRITLDGFSQGVVRFITGLGKKVIFANSLAGLTPFFLDSPSDQLTVAGAWLGILAFALQIYFDFSGYSDMAIGLGKMFGFSFKENFDYPYISTGAAEFWRRWNISVGRFFRDYVYIPLGGNRKRALMNMFIVWFLTGLWHGASWNYVVWGLFFGAMITLEKSFLQQLLSRLPRFISHLYFTVVVLVGWVFFYFESLRDGARYLRTMFGLGHVPAVDEAFFIHLQNHIILLVLGLIISTPVPARLHQAMSHRMKPRMAHAVYNQLLVPITSLVILAVSVLLLVGKTYTPFFYFRF</sequence>
<evidence type="ECO:0000256" key="3">
    <source>
        <dbReference type="ARBA" id="ARBA00022475"/>
    </source>
</evidence>
<keyword evidence="6 10" id="KW-1133">Transmembrane helix</keyword>
<dbReference type="Pfam" id="PF03062">
    <property type="entry name" value="MBOAT"/>
    <property type="match status" value="1"/>
</dbReference>
<comment type="similarity">
    <text evidence="2 9">Belongs to the membrane-bound acyltransferase family.</text>
</comment>
<accession>A0ABW3UJI5</accession>
<proteinExistence type="inferred from homology"/>
<feature type="transmembrane region" description="Helical" evidence="10">
    <location>
        <begin position="219"/>
        <end position="238"/>
    </location>
</feature>
<evidence type="ECO:0000256" key="6">
    <source>
        <dbReference type="ARBA" id="ARBA00022989"/>
    </source>
</evidence>
<comment type="subcellular location">
    <subcellularLocation>
        <location evidence="1">Cell membrane</location>
        <topology evidence="1">Multi-pass membrane protein</topology>
    </subcellularLocation>
</comment>
<feature type="transmembrane region" description="Helical" evidence="10">
    <location>
        <begin position="149"/>
        <end position="168"/>
    </location>
</feature>
<reference evidence="12" key="1">
    <citation type="journal article" date="2019" name="Int. J. Syst. Evol. Microbiol.">
        <title>The Global Catalogue of Microorganisms (GCM) 10K type strain sequencing project: providing services to taxonomists for standard genome sequencing and annotation.</title>
        <authorList>
            <consortium name="The Broad Institute Genomics Platform"/>
            <consortium name="The Broad Institute Genome Sequencing Center for Infectious Disease"/>
            <person name="Wu L."/>
            <person name="Ma J."/>
        </authorList>
    </citation>
    <scope>NUCLEOTIDE SEQUENCE [LARGE SCALE GENOMIC DNA]</scope>
    <source>
        <strain evidence="12">CCUG 53270</strain>
    </source>
</reference>
<evidence type="ECO:0000256" key="9">
    <source>
        <dbReference type="PIRNR" id="PIRNR016636"/>
    </source>
</evidence>